<proteinExistence type="predicted"/>
<evidence type="ECO:0000313" key="2">
    <source>
        <dbReference type="Proteomes" id="UP000288168"/>
    </source>
</evidence>
<reference evidence="1 2" key="1">
    <citation type="submission" date="2017-06" db="EMBL/GenBank/DDBJ databases">
        <title>Comparative genomic analysis of Ambrosia Fusariam Clade fungi.</title>
        <authorList>
            <person name="Stajich J.E."/>
            <person name="Carrillo J."/>
            <person name="Kijimoto T."/>
            <person name="Eskalen A."/>
            <person name="O'Donnell K."/>
            <person name="Kasson M."/>
        </authorList>
    </citation>
    <scope>NUCLEOTIDE SEQUENCE [LARGE SCALE GENOMIC DNA]</scope>
    <source>
        <strain evidence="1 2">NRRL62584</strain>
    </source>
</reference>
<evidence type="ECO:0000313" key="1">
    <source>
        <dbReference type="EMBL" id="RSL69685.1"/>
    </source>
</evidence>
<keyword evidence="2" id="KW-1185">Reference proteome</keyword>
<name>A0A428QWJ7_9HYPO</name>
<organism evidence="1 2">
    <name type="scientific">Fusarium duplospermum</name>
    <dbReference type="NCBI Taxonomy" id="1325734"/>
    <lineage>
        <taxon>Eukaryota</taxon>
        <taxon>Fungi</taxon>
        <taxon>Dikarya</taxon>
        <taxon>Ascomycota</taxon>
        <taxon>Pezizomycotina</taxon>
        <taxon>Sordariomycetes</taxon>
        <taxon>Hypocreomycetidae</taxon>
        <taxon>Hypocreales</taxon>
        <taxon>Nectriaceae</taxon>
        <taxon>Fusarium</taxon>
        <taxon>Fusarium solani species complex</taxon>
    </lineage>
</organism>
<comment type="caution">
    <text evidence="1">The sequence shown here is derived from an EMBL/GenBank/DDBJ whole genome shotgun (WGS) entry which is preliminary data.</text>
</comment>
<accession>A0A428QWJ7</accession>
<dbReference type="EMBL" id="NKCI01000012">
    <property type="protein sequence ID" value="RSL69685.1"/>
    <property type="molecule type" value="Genomic_DNA"/>
</dbReference>
<protein>
    <submittedName>
        <fullName evidence="1">Uncharacterized protein</fullName>
    </submittedName>
</protein>
<gene>
    <name evidence="1" type="ORF">CEP54_002230</name>
</gene>
<sequence>MGKAITSAPCASEAASGLLLASGRLFTTATVGAGGGGGGENSSAPLALKVENHGLDTENGPGTFFS</sequence>
<dbReference type="Proteomes" id="UP000288168">
    <property type="component" value="Unassembled WGS sequence"/>
</dbReference>
<dbReference type="AlphaFoldDB" id="A0A428QWJ7"/>